<evidence type="ECO:0000256" key="5">
    <source>
        <dbReference type="ARBA" id="ARBA00023040"/>
    </source>
</evidence>
<keyword evidence="5 9" id="KW-0297">G-protein coupled receptor</keyword>
<dbReference type="InterPro" id="IPR017452">
    <property type="entry name" value="GPCR_Rhodpsn_7TM"/>
</dbReference>
<dbReference type="GO" id="GO:0007187">
    <property type="term" value="P:G protein-coupled receptor signaling pathway, coupled to cyclic nucleotide second messenger"/>
    <property type="evidence" value="ECO:0007669"/>
    <property type="project" value="TreeGrafter"/>
</dbReference>
<dbReference type="RefSeq" id="XP_031567260.1">
    <property type="nucleotide sequence ID" value="XM_031711400.1"/>
</dbReference>
<evidence type="ECO:0000313" key="13">
    <source>
        <dbReference type="RefSeq" id="XP_031567260.1"/>
    </source>
</evidence>
<dbReference type="GO" id="GO:0005886">
    <property type="term" value="C:plasma membrane"/>
    <property type="evidence" value="ECO:0007669"/>
    <property type="project" value="UniProtKB-SubCell"/>
</dbReference>
<dbReference type="GO" id="GO:0004993">
    <property type="term" value="F:G protein-coupled serotonin receptor activity"/>
    <property type="evidence" value="ECO:0007669"/>
    <property type="project" value="TreeGrafter"/>
</dbReference>
<protein>
    <submittedName>
        <fullName evidence="13">D(2)-like dopamine receptor</fullName>
    </submittedName>
</protein>
<evidence type="ECO:0000259" key="11">
    <source>
        <dbReference type="PROSITE" id="PS50262"/>
    </source>
</evidence>
<dbReference type="InParanoid" id="A0A6P8IKQ7"/>
<feature type="transmembrane region" description="Helical" evidence="10">
    <location>
        <begin position="151"/>
        <end position="174"/>
    </location>
</feature>
<feature type="transmembrane region" description="Helical" evidence="10">
    <location>
        <begin position="253"/>
        <end position="274"/>
    </location>
</feature>
<keyword evidence="6 10" id="KW-0472">Membrane</keyword>
<evidence type="ECO:0000256" key="1">
    <source>
        <dbReference type="ARBA" id="ARBA00004651"/>
    </source>
</evidence>
<dbReference type="KEGG" id="aten:116302175"/>
<organism evidence="12 13">
    <name type="scientific">Actinia tenebrosa</name>
    <name type="common">Australian red waratah sea anemone</name>
    <dbReference type="NCBI Taxonomy" id="6105"/>
    <lineage>
        <taxon>Eukaryota</taxon>
        <taxon>Metazoa</taxon>
        <taxon>Cnidaria</taxon>
        <taxon>Anthozoa</taxon>
        <taxon>Hexacorallia</taxon>
        <taxon>Actiniaria</taxon>
        <taxon>Actiniidae</taxon>
        <taxon>Actinia</taxon>
    </lineage>
</organism>
<dbReference type="InterPro" id="IPR000276">
    <property type="entry name" value="GPCR_Rhodpsn"/>
</dbReference>
<dbReference type="PROSITE" id="PS50262">
    <property type="entry name" value="G_PROTEIN_RECEP_F1_2"/>
    <property type="match status" value="1"/>
</dbReference>
<dbReference type="GO" id="GO:0030594">
    <property type="term" value="F:neurotransmitter receptor activity"/>
    <property type="evidence" value="ECO:0007669"/>
    <property type="project" value="TreeGrafter"/>
</dbReference>
<dbReference type="CDD" id="cd00637">
    <property type="entry name" value="7tm_classA_rhodopsin-like"/>
    <property type="match status" value="1"/>
</dbReference>
<evidence type="ECO:0000256" key="4">
    <source>
        <dbReference type="ARBA" id="ARBA00022989"/>
    </source>
</evidence>
<dbReference type="PRINTS" id="PR00237">
    <property type="entry name" value="GPCRRHODOPSN"/>
</dbReference>
<evidence type="ECO:0000256" key="2">
    <source>
        <dbReference type="ARBA" id="ARBA00022475"/>
    </source>
</evidence>
<evidence type="ECO:0000256" key="9">
    <source>
        <dbReference type="RuleBase" id="RU000688"/>
    </source>
</evidence>
<dbReference type="GeneID" id="116302175"/>
<dbReference type="Proteomes" id="UP000515163">
    <property type="component" value="Unplaced"/>
</dbReference>
<feature type="transmembrane region" description="Helical" evidence="10">
    <location>
        <begin position="45"/>
        <end position="65"/>
    </location>
</feature>
<dbReference type="FunCoup" id="A0A6P8IKQ7">
    <property type="interactions" value="758"/>
</dbReference>
<dbReference type="GO" id="GO:0030425">
    <property type="term" value="C:dendrite"/>
    <property type="evidence" value="ECO:0007669"/>
    <property type="project" value="TreeGrafter"/>
</dbReference>
<sequence>MVALPPALICLVVFNILISVLGTFGNALVLLAVVKNRSLQTVPDLFIFSMAVADLIVTGVQQPMLTCRVYRINSPNLTFNSILETIGFLAILASITSMFMVTIDRFVAIQRPFVYIRLATSKRAVQVISTLWILCPTFTVSSHFIQGQEKYYAVWTYMTILLLSTVIIYVYLFYTARKQQNKIIMANTLGTSVRSNDHTQKGIPLRTRQRNERKPAKTIAIVVGVFIVFWTPFLAYVITNADILEKEELDKMIWFYWFLSLSLCNSTLNPYIYCVRNSRYRLAFAKLLHLKRVIQLDSSQVQSYARPTNANVIEQQEGELQKRRGVKGTVEVIEIQ</sequence>
<feature type="transmembrane region" description="Helical" evidence="10">
    <location>
        <begin position="218"/>
        <end position="238"/>
    </location>
</feature>
<feature type="transmembrane region" description="Helical" evidence="10">
    <location>
        <begin position="124"/>
        <end position="145"/>
    </location>
</feature>
<keyword evidence="4 10" id="KW-1133">Transmembrane helix</keyword>
<evidence type="ECO:0000256" key="8">
    <source>
        <dbReference type="ARBA" id="ARBA00023224"/>
    </source>
</evidence>
<keyword evidence="2" id="KW-1003">Cell membrane</keyword>
<gene>
    <name evidence="13" type="primary">LOC116302175</name>
</gene>
<dbReference type="Pfam" id="PF00001">
    <property type="entry name" value="7tm_1"/>
    <property type="match status" value="1"/>
</dbReference>
<evidence type="ECO:0000256" key="3">
    <source>
        <dbReference type="ARBA" id="ARBA00022692"/>
    </source>
</evidence>
<evidence type="ECO:0000313" key="12">
    <source>
        <dbReference type="Proteomes" id="UP000515163"/>
    </source>
</evidence>
<keyword evidence="3 9" id="KW-0812">Transmembrane</keyword>
<dbReference type="GO" id="GO:0045202">
    <property type="term" value="C:synapse"/>
    <property type="evidence" value="ECO:0007669"/>
    <property type="project" value="GOC"/>
</dbReference>
<comment type="similarity">
    <text evidence="9">Belongs to the G-protein coupled receptor 1 family.</text>
</comment>
<dbReference type="SUPFAM" id="SSF81321">
    <property type="entry name" value="Family A G protein-coupled receptor-like"/>
    <property type="match status" value="1"/>
</dbReference>
<name>A0A6P8IKQ7_ACTTE</name>
<keyword evidence="8 9" id="KW-0807">Transducer</keyword>
<dbReference type="SMART" id="SM01381">
    <property type="entry name" value="7TM_GPCR_Srsx"/>
    <property type="match status" value="1"/>
</dbReference>
<feature type="transmembrane region" description="Helical" evidence="10">
    <location>
        <begin position="6"/>
        <end position="33"/>
    </location>
</feature>
<dbReference type="GO" id="GO:0007268">
    <property type="term" value="P:chemical synaptic transmission"/>
    <property type="evidence" value="ECO:0007669"/>
    <property type="project" value="TreeGrafter"/>
</dbReference>
<proteinExistence type="inferred from homology"/>
<feature type="domain" description="G-protein coupled receptors family 1 profile" evidence="11">
    <location>
        <begin position="25"/>
        <end position="273"/>
    </location>
</feature>
<keyword evidence="7 9" id="KW-0675">Receptor</keyword>
<reference evidence="13" key="1">
    <citation type="submission" date="2025-08" db="UniProtKB">
        <authorList>
            <consortium name="RefSeq"/>
        </authorList>
    </citation>
    <scope>IDENTIFICATION</scope>
    <source>
        <tissue evidence="13">Tentacle</tissue>
    </source>
</reference>
<keyword evidence="12" id="KW-1185">Reference proteome</keyword>
<dbReference type="OrthoDB" id="5970330at2759"/>
<accession>A0A6P8IKQ7</accession>
<dbReference type="AlphaFoldDB" id="A0A6P8IKQ7"/>
<dbReference type="PANTHER" id="PTHR24247">
    <property type="entry name" value="5-HYDROXYTRYPTAMINE RECEPTOR"/>
    <property type="match status" value="1"/>
</dbReference>
<comment type="subcellular location">
    <subcellularLocation>
        <location evidence="1">Cell membrane</location>
        <topology evidence="1">Multi-pass membrane protein</topology>
    </subcellularLocation>
</comment>
<feature type="transmembrane region" description="Helical" evidence="10">
    <location>
        <begin position="85"/>
        <end position="103"/>
    </location>
</feature>
<dbReference type="PROSITE" id="PS00237">
    <property type="entry name" value="G_PROTEIN_RECEP_F1_1"/>
    <property type="match status" value="1"/>
</dbReference>
<evidence type="ECO:0000256" key="10">
    <source>
        <dbReference type="SAM" id="Phobius"/>
    </source>
</evidence>
<evidence type="ECO:0000256" key="7">
    <source>
        <dbReference type="ARBA" id="ARBA00023170"/>
    </source>
</evidence>
<dbReference type="Gene3D" id="1.20.1070.10">
    <property type="entry name" value="Rhodopsin 7-helix transmembrane proteins"/>
    <property type="match status" value="1"/>
</dbReference>
<evidence type="ECO:0000256" key="6">
    <source>
        <dbReference type="ARBA" id="ARBA00023136"/>
    </source>
</evidence>